<name>A0ABN7UV77_GIGMA</name>
<evidence type="ECO:0000313" key="2">
    <source>
        <dbReference type="Proteomes" id="UP000789901"/>
    </source>
</evidence>
<dbReference type="EMBL" id="CAJVQB010006383">
    <property type="protein sequence ID" value="CAG8683019.1"/>
    <property type="molecule type" value="Genomic_DNA"/>
</dbReference>
<protein>
    <submittedName>
        <fullName evidence="1">2221_t:CDS:1</fullName>
    </submittedName>
</protein>
<reference evidence="1 2" key="1">
    <citation type="submission" date="2021-06" db="EMBL/GenBank/DDBJ databases">
        <authorList>
            <person name="Kallberg Y."/>
            <person name="Tangrot J."/>
            <person name="Rosling A."/>
        </authorList>
    </citation>
    <scope>NUCLEOTIDE SEQUENCE [LARGE SCALE GENOMIC DNA]</scope>
    <source>
        <strain evidence="1 2">120-4 pot B 10/14</strain>
    </source>
</reference>
<sequence length="197" mass="23248">LKEKLYYIITEKHLAIGYKGTRNTYAEVSDKYYGVKRCLVNKFVKKYKHICKQERIVNLNGSHMLEIISYDFLGPVSLQTNVRKFTADIINNLTKLWPNLKIIYRKPRRPQTQGSVERANYILKDKLGRSLIENEDLCYLKNIPDNIQIEDDVQFDNNENSIQTKYYDDEFNENLIQNLSQSKNNDKDSMFFIMASI</sequence>
<organism evidence="1 2">
    <name type="scientific">Gigaspora margarita</name>
    <dbReference type="NCBI Taxonomy" id="4874"/>
    <lineage>
        <taxon>Eukaryota</taxon>
        <taxon>Fungi</taxon>
        <taxon>Fungi incertae sedis</taxon>
        <taxon>Mucoromycota</taxon>
        <taxon>Glomeromycotina</taxon>
        <taxon>Glomeromycetes</taxon>
        <taxon>Diversisporales</taxon>
        <taxon>Gigasporaceae</taxon>
        <taxon>Gigaspora</taxon>
    </lineage>
</organism>
<dbReference type="InterPro" id="IPR036397">
    <property type="entry name" value="RNaseH_sf"/>
</dbReference>
<dbReference type="SUPFAM" id="SSF53098">
    <property type="entry name" value="Ribonuclease H-like"/>
    <property type="match status" value="1"/>
</dbReference>
<keyword evidence="2" id="KW-1185">Reference proteome</keyword>
<evidence type="ECO:0000313" key="1">
    <source>
        <dbReference type="EMBL" id="CAG8683019.1"/>
    </source>
</evidence>
<feature type="non-terminal residue" evidence="1">
    <location>
        <position position="1"/>
    </location>
</feature>
<proteinExistence type="predicted"/>
<comment type="caution">
    <text evidence="1">The sequence shown here is derived from an EMBL/GenBank/DDBJ whole genome shotgun (WGS) entry which is preliminary data.</text>
</comment>
<gene>
    <name evidence="1" type="ORF">GMARGA_LOCUS11077</name>
</gene>
<dbReference type="Gene3D" id="3.30.420.10">
    <property type="entry name" value="Ribonuclease H-like superfamily/Ribonuclease H"/>
    <property type="match status" value="1"/>
</dbReference>
<accession>A0ABN7UV77</accession>
<dbReference type="Proteomes" id="UP000789901">
    <property type="component" value="Unassembled WGS sequence"/>
</dbReference>
<dbReference type="InterPro" id="IPR012337">
    <property type="entry name" value="RNaseH-like_sf"/>
</dbReference>